<organism evidence="9 10">
    <name type="scientific">Paenibacillus filicis</name>
    <dbReference type="NCBI Taxonomy" id="669464"/>
    <lineage>
        <taxon>Bacteria</taxon>
        <taxon>Bacillati</taxon>
        <taxon>Bacillota</taxon>
        <taxon>Bacilli</taxon>
        <taxon>Bacillales</taxon>
        <taxon>Paenibacillaceae</taxon>
        <taxon>Paenibacillus</taxon>
    </lineage>
</organism>
<evidence type="ECO:0000313" key="9">
    <source>
        <dbReference type="EMBL" id="MEK8128746.1"/>
    </source>
</evidence>
<evidence type="ECO:0000256" key="1">
    <source>
        <dbReference type="ARBA" id="ARBA00004651"/>
    </source>
</evidence>
<evidence type="ECO:0000259" key="8">
    <source>
        <dbReference type="PROSITE" id="PS50928"/>
    </source>
</evidence>
<keyword evidence="6 7" id="KW-0472">Membrane</keyword>
<dbReference type="Gene3D" id="1.10.3720.10">
    <property type="entry name" value="MetI-like"/>
    <property type="match status" value="1"/>
</dbReference>
<dbReference type="PANTHER" id="PTHR30614">
    <property type="entry name" value="MEMBRANE COMPONENT OF AMINO ACID ABC TRANSPORTER"/>
    <property type="match status" value="1"/>
</dbReference>
<keyword evidence="10" id="KW-1185">Reference proteome</keyword>
<evidence type="ECO:0000256" key="7">
    <source>
        <dbReference type="RuleBase" id="RU363032"/>
    </source>
</evidence>
<dbReference type="InterPro" id="IPR035906">
    <property type="entry name" value="MetI-like_sf"/>
</dbReference>
<evidence type="ECO:0000256" key="6">
    <source>
        <dbReference type="ARBA" id="ARBA00023136"/>
    </source>
</evidence>
<dbReference type="Pfam" id="PF00528">
    <property type="entry name" value="BPD_transp_1"/>
    <property type="match status" value="1"/>
</dbReference>
<comment type="similarity">
    <text evidence="7">Belongs to the binding-protein-dependent transport system permease family.</text>
</comment>
<evidence type="ECO:0000313" key="10">
    <source>
        <dbReference type="Proteomes" id="UP001469365"/>
    </source>
</evidence>
<feature type="transmembrane region" description="Helical" evidence="7">
    <location>
        <begin position="20"/>
        <end position="44"/>
    </location>
</feature>
<name>A0ABU9DKI6_9BACL</name>
<accession>A0ABU9DKI6</accession>
<keyword evidence="4 7" id="KW-0812">Transmembrane</keyword>
<evidence type="ECO:0000256" key="3">
    <source>
        <dbReference type="ARBA" id="ARBA00022475"/>
    </source>
</evidence>
<gene>
    <name evidence="9" type="ORF">WMW72_12600</name>
</gene>
<keyword evidence="2 7" id="KW-0813">Transport</keyword>
<feature type="transmembrane region" description="Helical" evidence="7">
    <location>
        <begin position="56"/>
        <end position="80"/>
    </location>
</feature>
<dbReference type="CDD" id="cd06261">
    <property type="entry name" value="TM_PBP2"/>
    <property type="match status" value="1"/>
</dbReference>
<dbReference type="EMBL" id="JBBPCC010000007">
    <property type="protein sequence ID" value="MEK8128746.1"/>
    <property type="molecule type" value="Genomic_DNA"/>
</dbReference>
<dbReference type="InterPro" id="IPR043429">
    <property type="entry name" value="ArtM/GltK/GlnP/TcyL/YhdX-like"/>
</dbReference>
<feature type="transmembrane region" description="Helical" evidence="7">
    <location>
        <begin position="141"/>
        <end position="163"/>
    </location>
</feature>
<comment type="subcellular location">
    <subcellularLocation>
        <location evidence="1 7">Cell membrane</location>
        <topology evidence="1 7">Multi-pass membrane protein</topology>
    </subcellularLocation>
</comment>
<keyword evidence="3" id="KW-1003">Cell membrane</keyword>
<dbReference type="SUPFAM" id="SSF161098">
    <property type="entry name" value="MetI-like"/>
    <property type="match status" value="1"/>
</dbReference>
<dbReference type="Proteomes" id="UP001469365">
    <property type="component" value="Unassembled WGS sequence"/>
</dbReference>
<dbReference type="PANTHER" id="PTHR30614:SF45">
    <property type="entry name" value="L-CYSTINE TRANSPORT SYSTEM PERMEASE PROTEIN TCYL"/>
    <property type="match status" value="1"/>
</dbReference>
<evidence type="ECO:0000256" key="2">
    <source>
        <dbReference type="ARBA" id="ARBA00022448"/>
    </source>
</evidence>
<reference evidence="9 10" key="1">
    <citation type="submission" date="2024-04" db="EMBL/GenBank/DDBJ databases">
        <title>draft genome sequnece of Paenibacillus filicis.</title>
        <authorList>
            <person name="Kim D.-U."/>
        </authorList>
    </citation>
    <scope>NUCLEOTIDE SEQUENCE [LARGE SCALE GENOMIC DNA]</scope>
    <source>
        <strain evidence="9 10">KACC14197</strain>
    </source>
</reference>
<feature type="transmembrane region" description="Helical" evidence="7">
    <location>
        <begin position="196"/>
        <end position="215"/>
    </location>
</feature>
<sequence>MGKSFDIQLIGVFLPKLLSYLHITLFILAAALLLGLLIGFIIVIPRLYQVPVLNRLVMIYVSFIRGTPILIQLVLVYYGLPELLHLVHIDVTNVGAIVFVIITYGLHIGAYVSEIVRSAVLSIDRGQLEAAYATGMTGRDAFIRIVLPQALVIALPNFGNLVISSMKDTSLAFSLGVMDMVGRAETLLTTNHFLEIYMSLAIIYYAICIVLERLFAAGEKRLMRHERKITVDRAGGLQHYS</sequence>
<keyword evidence="5 7" id="KW-1133">Transmembrane helix</keyword>
<protein>
    <submittedName>
        <fullName evidence="9">Amino acid ABC transporter permease</fullName>
    </submittedName>
</protein>
<proteinExistence type="inferred from homology"/>
<dbReference type="InterPro" id="IPR010065">
    <property type="entry name" value="AA_ABC_transptr_permease_3TM"/>
</dbReference>
<dbReference type="InterPro" id="IPR000515">
    <property type="entry name" value="MetI-like"/>
</dbReference>
<dbReference type="NCBIfam" id="TIGR01726">
    <property type="entry name" value="HEQRo_perm_3TM"/>
    <property type="match status" value="1"/>
</dbReference>
<feature type="transmembrane region" description="Helical" evidence="7">
    <location>
        <begin position="92"/>
        <end position="112"/>
    </location>
</feature>
<evidence type="ECO:0000256" key="4">
    <source>
        <dbReference type="ARBA" id="ARBA00022692"/>
    </source>
</evidence>
<evidence type="ECO:0000256" key="5">
    <source>
        <dbReference type="ARBA" id="ARBA00022989"/>
    </source>
</evidence>
<dbReference type="PROSITE" id="PS50928">
    <property type="entry name" value="ABC_TM1"/>
    <property type="match status" value="1"/>
</dbReference>
<comment type="caution">
    <text evidence="9">The sequence shown here is derived from an EMBL/GenBank/DDBJ whole genome shotgun (WGS) entry which is preliminary data.</text>
</comment>
<feature type="domain" description="ABC transmembrane type-1" evidence="8">
    <location>
        <begin position="17"/>
        <end position="215"/>
    </location>
</feature>